<accession>A0ABN9UN11</accession>
<feature type="region of interest" description="Disordered" evidence="1">
    <location>
        <begin position="1"/>
        <end position="154"/>
    </location>
</feature>
<evidence type="ECO:0000313" key="3">
    <source>
        <dbReference type="Proteomes" id="UP001189429"/>
    </source>
</evidence>
<organism evidence="2 3">
    <name type="scientific">Prorocentrum cordatum</name>
    <dbReference type="NCBI Taxonomy" id="2364126"/>
    <lineage>
        <taxon>Eukaryota</taxon>
        <taxon>Sar</taxon>
        <taxon>Alveolata</taxon>
        <taxon>Dinophyceae</taxon>
        <taxon>Prorocentrales</taxon>
        <taxon>Prorocentraceae</taxon>
        <taxon>Prorocentrum</taxon>
    </lineage>
</organism>
<gene>
    <name evidence="2" type="ORF">PCOR1329_LOCUS49875</name>
</gene>
<evidence type="ECO:0000313" key="2">
    <source>
        <dbReference type="EMBL" id="CAK0861109.1"/>
    </source>
</evidence>
<feature type="compositionally biased region" description="Polar residues" evidence="1">
    <location>
        <begin position="16"/>
        <end position="40"/>
    </location>
</feature>
<dbReference type="Proteomes" id="UP001189429">
    <property type="component" value="Unassembled WGS sequence"/>
</dbReference>
<name>A0ABN9UN11_9DINO</name>
<keyword evidence="3" id="KW-1185">Reference proteome</keyword>
<feature type="compositionally biased region" description="Basic and acidic residues" evidence="1">
    <location>
        <begin position="63"/>
        <end position="73"/>
    </location>
</feature>
<feature type="compositionally biased region" description="Basic and acidic residues" evidence="1">
    <location>
        <begin position="92"/>
        <end position="105"/>
    </location>
</feature>
<proteinExistence type="predicted"/>
<evidence type="ECO:0000256" key="1">
    <source>
        <dbReference type="SAM" id="MobiDB-lite"/>
    </source>
</evidence>
<reference evidence="2" key="1">
    <citation type="submission" date="2023-10" db="EMBL/GenBank/DDBJ databases">
        <authorList>
            <person name="Chen Y."/>
            <person name="Shah S."/>
            <person name="Dougan E. K."/>
            <person name="Thang M."/>
            <person name="Chan C."/>
        </authorList>
    </citation>
    <scope>NUCLEOTIDE SEQUENCE [LARGE SCALE GENOMIC DNA]</scope>
</reference>
<comment type="caution">
    <text evidence="2">The sequence shown here is derived from an EMBL/GenBank/DDBJ whole genome shotgun (WGS) entry which is preliminary data.</text>
</comment>
<protein>
    <submittedName>
        <fullName evidence="2">Uncharacterized protein</fullName>
    </submittedName>
</protein>
<sequence length="154" mass="16726">MYKSGKQLVLAEAEGHQSSASQTRLWRSQEGLSCSSSTHSADGRLAATHTRENRRKRSGPGAPHDHTDIEFTRAVDSTAWPKETGGKGQSCTERRQAASGIHERVTAVNNSRALKPKNLNAEPCDSPETLGLKQSCSPLESDLPLRRPPRGARS</sequence>
<dbReference type="EMBL" id="CAUYUJ010016041">
    <property type="protein sequence ID" value="CAK0861109.1"/>
    <property type="molecule type" value="Genomic_DNA"/>
</dbReference>